<accession>A0A1L7XLH7</accession>
<dbReference type="InterPro" id="IPR053157">
    <property type="entry name" value="Sterol_Uptake_Regulator"/>
</dbReference>
<dbReference type="AlphaFoldDB" id="A0A1L7XLH7"/>
<feature type="region of interest" description="Disordered" evidence="1">
    <location>
        <begin position="69"/>
        <end position="100"/>
    </location>
</feature>
<feature type="compositionally biased region" description="Low complexity" evidence="1">
    <location>
        <begin position="37"/>
        <end position="51"/>
    </location>
</feature>
<feature type="region of interest" description="Disordered" evidence="1">
    <location>
        <begin position="27"/>
        <end position="55"/>
    </location>
</feature>
<evidence type="ECO:0000313" key="2">
    <source>
        <dbReference type="EMBL" id="CZR65911.1"/>
    </source>
</evidence>
<name>A0A1L7XLH7_9HELO</name>
<protein>
    <submittedName>
        <fullName evidence="2">Uncharacterized protein</fullName>
    </submittedName>
</protein>
<proteinExistence type="predicted"/>
<dbReference type="GO" id="GO:0001228">
    <property type="term" value="F:DNA-binding transcription activator activity, RNA polymerase II-specific"/>
    <property type="evidence" value="ECO:0007669"/>
    <property type="project" value="TreeGrafter"/>
</dbReference>
<dbReference type="EMBL" id="FJOG01000033">
    <property type="protein sequence ID" value="CZR65911.1"/>
    <property type="molecule type" value="Genomic_DNA"/>
</dbReference>
<dbReference type="OrthoDB" id="5386330at2759"/>
<evidence type="ECO:0000313" key="3">
    <source>
        <dbReference type="Proteomes" id="UP000184330"/>
    </source>
</evidence>
<feature type="compositionally biased region" description="Low complexity" evidence="1">
    <location>
        <begin position="76"/>
        <end position="100"/>
    </location>
</feature>
<keyword evidence="3" id="KW-1185">Reference proteome</keyword>
<organism evidence="2 3">
    <name type="scientific">Phialocephala subalpina</name>
    <dbReference type="NCBI Taxonomy" id="576137"/>
    <lineage>
        <taxon>Eukaryota</taxon>
        <taxon>Fungi</taxon>
        <taxon>Dikarya</taxon>
        <taxon>Ascomycota</taxon>
        <taxon>Pezizomycotina</taxon>
        <taxon>Leotiomycetes</taxon>
        <taxon>Helotiales</taxon>
        <taxon>Mollisiaceae</taxon>
        <taxon>Phialocephala</taxon>
        <taxon>Phialocephala fortinii species complex</taxon>
    </lineage>
</organism>
<evidence type="ECO:0000256" key="1">
    <source>
        <dbReference type="SAM" id="MobiDB-lite"/>
    </source>
</evidence>
<sequence length="391" mass="43544">MKPSLHVAPAKTKTILFTFLQYVPLPQSPRSSRHSPKTTTPSPSPSGTLSRIPTPTKTLSSSVVQFIPLSRPPRSRPSTSQSPSSSGTSPRTTTPTNTLSDLPLRFTSLDLELVHFYTTTTSYEILGQHLMSTHIWRTSIVTLSFQFPFLLSALFSLSALHLGVNHLKTRTQIESLGNGLRYRNWCGQCGCMLCFFLGLLSWATPGGQGASIFFSVDGTDHKKQVPWIKLHRGGEEILKSVAHWVENGTLGDIVRPWTILRDSPQPQAFPLTADDLKGDMARLDNMLTLEETLQTLRYTFFLLSMIETGVDIQISACVATFAWTTIVPARFCEMVEEKCPQVLVLVALYCILLKHIDEYWWIRGKVENLLDAVRNQLSLLGPVVGMAKRGD</sequence>
<dbReference type="Proteomes" id="UP000184330">
    <property type="component" value="Unassembled WGS sequence"/>
</dbReference>
<reference evidence="2 3" key="1">
    <citation type="submission" date="2016-03" db="EMBL/GenBank/DDBJ databases">
        <authorList>
            <person name="Ploux O."/>
        </authorList>
    </citation>
    <scope>NUCLEOTIDE SEQUENCE [LARGE SCALE GENOMIC DNA]</scope>
    <source>
        <strain evidence="2 3">UAMH 11012</strain>
    </source>
</reference>
<gene>
    <name evidence="2" type="ORF">PAC_15811</name>
</gene>
<dbReference type="PANTHER" id="PTHR47784">
    <property type="entry name" value="STEROL UPTAKE CONTROL PROTEIN 2"/>
    <property type="match status" value="1"/>
</dbReference>
<dbReference type="PANTHER" id="PTHR47784:SF5">
    <property type="entry name" value="STEROL UPTAKE CONTROL PROTEIN 2"/>
    <property type="match status" value="1"/>
</dbReference>